<feature type="domain" description="HTH tetR-type" evidence="5">
    <location>
        <begin position="16"/>
        <end position="76"/>
    </location>
</feature>
<dbReference type="GO" id="GO:0003700">
    <property type="term" value="F:DNA-binding transcription factor activity"/>
    <property type="evidence" value="ECO:0007669"/>
    <property type="project" value="TreeGrafter"/>
</dbReference>
<dbReference type="InterPro" id="IPR009057">
    <property type="entry name" value="Homeodomain-like_sf"/>
</dbReference>
<keyword evidence="1" id="KW-0805">Transcription regulation</keyword>
<name>A0AA37PNR1_9MYCO</name>
<evidence type="ECO:0000256" key="3">
    <source>
        <dbReference type="ARBA" id="ARBA00023163"/>
    </source>
</evidence>
<proteinExistence type="predicted"/>
<dbReference type="Pfam" id="PF00440">
    <property type="entry name" value="TetR_N"/>
    <property type="match status" value="1"/>
</dbReference>
<sequence>MRARTQLGRPVGASGEETRRRIIVATMKCVAEVGYAKATIREIARMADMTSASLYNYFPNKSELITAAIAARTDTAMPRLRQAAQRPGNIVDRIEAVLDESGQLMHEYPDLAAFEFAIRAETMAVPGRRKARGKPMNPGFEAFREIIEGVVEDARQRGELGDHPDSGAVVAAIYALVYGLTEVAATLPPEDYHAALGSAKVLVRGAIFDQQGAIP</sequence>
<keyword evidence="8" id="KW-1185">Reference proteome</keyword>
<dbReference type="PROSITE" id="PS50977">
    <property type="entry name" value="HTH_TETR_2"/>
    <property type="match status" value="1"/>
</dbReference>
<dbReference type="Proteomes" id="UP001139505">
    <property type="component" value="Unassembled WGS sequence"/>
</dbReference>
<dbReference type="EMBL" id="BFCH01000017">
    <property type="protein sequence ID" value="GBG37761.1"/>
    <property type="molecule type" value="Genomic_DNA"/>
</dbReference>
<organism evidence="7 9">
    <name type="scientific">Mycobacterium montefiorense</name>
    <dbReference type="NCBI Taxonomy" id="154654"/>
    <lineage>
        <taxon>Bacteria</taxon>
        <taxon>Bacillati</taxon>
        <taxon>Actinomycetota</taxon>
        <taxon>Actinomycetes</taxon>
        <taxon>Mycobacteriales</taxon>
        <taxon>Mycobacteriaceae</taxon>
        <taxon>Mycobacterium</taxon>
        <taxon>Mycobacterium simiae complex</taxon>
    </lineage>
</organism>
<evidence type="ECO:0000313" key="7">
    <source>
        <dbReference type="EMBL" id="GKU73339.1"/>
    </source>
</evidence>
<evidence type="ECO:0000259" key="5">
    <source>
        <dbReference type="PROSITE" id="PS50977"/>
    </source>
</evidence>
<evidence type="ECO:0000256" key="1">
    <source>
        <dbReference type="ARBA" id="ARBA00023015"/>
    </source>
</evidence>
<dbReference type="RefSeq" id="WP_108921905.1">
    <property type="nucleotide sequence ID" value="NZ_BFCH01000017.1"/>
</dbReference>
<evidence type="ECO:0000313" key="6">
    <source>
        <dbReference type="EMBL" id="GBG37761.1"/>
    </source>
</evidence>
<dbReference type="InterPro" id="IPR036271">
    <property type="entry name" value="Tet_transcr_reg_TetR-rel_C_sf"/>
</dbReference>
<reference evidence="6" key="1">
    <citation type="journal article" date="2018" name="Genome Announc.">
        <title>Draft Genome Sequence of Mycobacterium montefiorense Isolated from Japanese Black Salamander (Hynobius nigrescens).</title>
        <authorList>
            <person name="Fukano H."/>
            <person name="Yoshida M."/>
            <person name="Shimizu A."/>
            <person name="Iwao H."/>
            <person name="Katayama Y."/>
            <person name="Omatsu T."/>
            <person name="Mizutani T."/>
            <person name="Kurata O."/>
            <person name="Wada S."/>
            <person name="Hoshino Y."/>
        </authorList>
    </citation>
    <scope>NUCLEOTIDE SEQUENCE</scope>
    <source>
        <strain evidence="6">BS</strain>
    </source>
</reference>
<reference evidence="7" key="3">
    <citation type="journal article" date="2022" name="Microbiol. Resour. Announc.">
        <title>Draft Genome Sequences of Eight Mycobacterium montefiorense Strains Isolated from Salamanders in Captivity.</title>
        <authorList>
            <person name="Komine T."/>
            <person name="Ihara H."/>
            <person name="Fukano H."/>
            <person name="Hoshino Y."/>
            <person name="Kurata O."/>
            <person name="Wada S."/>
        </authorList>
    </citation>
    <scope>NUCLEOTIDE SEQUENCE</scope>
    <source>
        <strain evidence="7">NJB18185</strain>
    </source>
</reference>
<comment type="caution">
    <text evidence="7">The sequence shown here is derived from an EMBL/GenBank/DDBJ whole genome shotgun (WGS) entry which is preliminary data.</text>
</comment>
<evidence type="ECO:0000313" key="9">
    <source>
        <dbReference type="Proteomes" id="UP001139505"/>
    </source>
</evidence>
<evidence type="ECO:0000313" key="8">
    <source>
        <dbReference type="Proteomes" id="UP000245060"/>
    </source>
</evidence>
<dbReference type="InterPro" id="IPR001647">
    <property type="entry name" value="HTH_TetR"/>
</dbReference>
<evidence type="ECO:0000256" key="2">
    <source>
        <dbReference type="ARBA" id="ARBA00023125"/>
    </source>
</evidence>
<dbReference type="PANTHER" id="PTHR30055:SF234">
    <property type="entry name" value="HTH-TYPE TRANSCRIPTIONAL REGULATOR BETI"/>
    <property type="match status" value="1"/>
</dbReference>
<reference evidence="8" key="2">
    <citation type="submission" date="2018-04" db="EMBL/GenBank/DDBJ databases">
        <title>Draft genome sequence of Mycobacterium montefiorense isolated from Japanese black salamander.</title>
        <authorList>
            <person name="Fukano H."/>
            <person name="Yoshida M."/>
            <person name="Shimizu A."/>
            <person name="Iwao H."/>
            <person name="Kurata O."/>
            <person name="Katayama Y."/>
            <person name="Omatsu T."/>
            <person name="Mizutani T."/>
            <person name="Wada S."/>
            <person name="Hoshino Y."/>
        </authorList>
    </citation>
    <scope>NUCLEOTIDE SEQUENCE [LARGE SCALE GENOMIC DNA]</scope>
    <source>
        <strain evidence="8">BS</strain>
    </source>
</reference>
<dbReference type="PANTHER" id="PTHR30055">
    <property type="entry name" value="HTH-TYPE TRANSCRIPTIONAL REGULATOR RUTR"/>
    <property type="match status" value="1"/>
</dbReference>
<dbReference type="Proteomes" id="UP000245060">
    <property type="component" value="Unassembled WGS sequence"/>
</dbReference>
<accession>A0AA37PNR1</accession>
<feature type="DNA-binding region" description="H-T-H motif" evidence="4">
    <location>
        <begin position="39"/>
        <end position="58"/>
    </location>
</feature>
<dbReference type="GO" id="GO:0000976">
    <property type="term" value="F:transcription cis-regulatory region binding"/>
    <property type="evidence" value="ECO:0007669"/>
    <property type="project" value="TreeGrafter"/>
</dbReference>
<protein>
    <submittedName>
        <fullName evidence="7">TetR family transcriptional regulator</fullName>
    </submittedName>
</protein>
<dbReference type="Gene3D" id="1.10.357.10">
    <property type="entry name" value="Tetracycline Repressor, domain 2"/>
    <property type="match status" value="1"/>
</dbReference>
<evidence type="ECO:0000256" key="4">
    <source>
        <dbReference type="PROSITE-ProRule" id="PRU00335"/>
    </source>
</evidence>
<reference evidence="7" key="4">
    <citation type="submission" date="2022-04" db="EMBL/GenBank/DDBJ databases">
        <authorList>
            <person name="Komine T."/>
            <person name="Fukano H."/>
            <person name="Wada S."/>
        </authorList>
    </citation>
    <scope>NUCLEOTIDE SEQUENCE</scope>
    <source>
        <strain evidence="7">NJB18185</strain>
    </source>
</reference>
<gene>
    <name evidence="6" type="ORF">MmonteBS_21330</name>
    <name evidence="7" type="ORF">NJB18185_31100</name>
</gene>
<dbReference type="PRINTS" id="PR00455">
    <property type="entry name" value="HTHTETR"/>
</dbReference>
<dbReference type="SUPFAM" id="SSF48498">
    <property type="entry name" value="Tetracyclin repressor-like, C-terminal domain"/>
    <property type="match status" value="1"/>
</dbReference>
<keyword evidence="2 4" id="KW-0238">DNA-binding</keyword>
<dbReference type="EMBL" id="BQYH01000021">
    <property type="protein sequence ID" value="GKU73339.1"/>
    <property type="molecule type" value="Genomic_DNA"/>
</dbReference>
<dbReference type="InterPro" id="IPR050109">
    <property type="entry name" value="HTH-type_TetR-like_transc_reg"/>
</dbReference>
<dbReference type="SUPFAM" id="SSF46689">
    <property type="entry name" value="Homeodomain-like"/>
    <property type="match status" value="1"/>
</dbReference>
<keyword evidence="3" id="KW-0804">Transcription</keyword>
<dbReference type="AlphaFoldDB" id="A0AA37PNR1"/>